<keyword evidence="7 9" id="KW-0326">Glycosidase</keyword>
<dbReference type="Gene3D" id="2.10.10.20">
    <property type="entry name" value="Carbohydrate-binding module superfamily 5/12"/>
    <property type="match status" value="2"/>
</dbReference>
<keyword evidence="3" id="KW-0147">Chitin-binding</keyword>
<evidence type="ECO:0000256" key="4">
    <source>
        <dbReference type="ARBA" id="ARBA00022801"/>
    </source>
</evidence>
<evidence type="ECO:0000256" key="11">
    <source>
        <dbReference type="SAM" id="SignalP"/>
    </source>
</evidence>
<protein>
    <recommendedName>
        <fullName evidence="2">chitinase</fullName>
        <ecNumber evidence="2">3.2.1.14</ecNumber>
    </recommendedName>
</protein>
<evidence type="ECO:0000256" key="2">
    <source>
        <dbReference type="ARBA" id="ARBA00012729"/>
    </source>
</evidence>
<keyword evidence="8" id="KW-0624">Polysaccharide degradation</keyword>
<evidence type="ECO:0000256" key="5">
    <source>
        <dbReference type="ARBA" id="ARBA00023024"/>
    </source>
</evidence>
<feature type="signal peptide" evidence="11">
    <location>
        <begin position="1"/>
        <end position="24"/>
    </location>
</feature>
<dbReference type="InterPro" id="IPR045321">
    <property type="entry name" value="Cts1-like"/>
</dbReference>
<comment type="catalytic activity">
    <reaction evidence="1">
        <text>Random endo-hydrolysis of N-acetyl-beta-D-glucosaminide (1-&gt;4)-beta-linkages in chitin and chitodextrins.</text>
        <dbReference type="EC" id="3.2.1.14"/>
    </reaction>
</comment>
<dbReference type="Pfam" id="PF02839">
    <property type="entry name" value="CBM_5_12"/>
    <property type="match status" value="1"/>
</dbReference>
<dbReference type="InterPro" id="IPR003610">
    <property type="entry name" value="CBM5/12"/>
</dbReference>
<dbReference type="InterPro" id="IPR001579">
    <property type="entry name" value="Glyco_hydro_18_chit_AS"/>
</dbReference>
<keyword evidence="4 9" id="KW-0378">Hydrolase</keyword>
<evidence type="ECO:0000256" key="1">
    <source>
        <dbReference type="ARBA" id="ARBA00000822"/>
    </source>
</evidence>
<dbReference type="InterPro" id="IPR017853">
    <property type="entry name" value="GH"/>
</dbReference>
<dbReference type="GO" id="GO:0005576">
    <property type="term" value="C:extracellular region"/>
    <property type="evidence" value="ECO:0007669"/>
    <property type="project" value="InterPro"/>
</dbReference>
<dbReference type="PROSITE" id="PS51910">
    <property type="entry name" value="GH18_2"/>
    <property type="match status" value="2"/>
</dbReference>
<feature type="compositionally biased region" description="Low complexity" evidence="10">
    <location>
        <begin position="886"/>
        <end position="897"/>
    </location>
</feature>
<feature type="domain" description="GH18" evidence="12">
    <location>
        <begin position="31"/>
        <end position="352"/>
    </location>
</feature>
<keyword evidence="6" id="KW-0119">Carbohydrate metabolism</keyword>
<feature type="region of interest" description="Disordered" evidence="10">
    <location>
        <begin position="402"/>
        <end position="458"/>
    </location>
</feature>
<evidence type="ECO:0000256" key="7">
    <source>
        <dbReference type="ARBA" id="ARBA00023295"/>
    </source>
</evidence>
<dbReference type="InParanoid" id="A0A409VEH6"/>
<organism evidence="13 14">
    <name type="scientific">Panaeolus cyanescens</name>
    <dbReference type="NCBI Taxonomy" id="181874"/>
    <lineage>
        <taxon>Eukaryota</taxon>
        <taxon>Fungi</taxon>
        <taxon>Dikarya</taxon>
        <taxon>Basidiomycota</taxon>
        <taxon>Agaricomycotina</taxon>
        <taxon>Agaricomycetes</taxon>
        <taxon>Agaricomycetidae</taxon>
        <taxon>Agaricales</taxon>
        <taxon>Agaricineae</taxon>
        <taxon>Galeropsidaceae</taxon>
        <taxon>Panaeolus</taxon>
    </lineage>
</organism>
<gene>
    <name evidence="13" type="ORF">CVT24_004755</name>
</gene>
<dbReference type="GO" id="GO:0000272">
    <property type="term" value="P:polysaccharide catabolic process"/>
    <property type="evidence" value="ECO:0007669"/>
    <property type="project" value="UniProtKB-KW"/>
</dbReference>
<dbReference type="PROSITE" id="PS01095">
    <property type="entry name" value="GH18_1"/>
    <property type="match status" value="1"/>
</dbReference>
<dbReference type="EC" id="3.2.1.14" evidence="2"/>
<evidence type="ECO:0000259" key="12">
    <source>
        <dbReference type="PROSITE" id="PS51910"/>
    </source>
</evidence>
<dbReference type="GO" id="GO:0008843">
    <property type="term" value="F:endochitinase activity"/>
    <property type="evidence" value="ECO:0007669"/>
    <property type="project" value="UniProtKB-EC"/>
</dbReference>
<dbReference type="PANTHER" id="PTHR45708">
    <property type="entry name" value="ENDOCHITINASE"/>
    <property type="match status" value="1"/>
</dbReference>
<dbReference type="AlphaFoldDB" id="A0A409VEH6"/>
<evidence type="ECO:0000256" key="9">
    <source>
        <dbReference type="RuleBase" id="RU000489"/>
    </source>
</evidence>
<feature type="compositionally biased region" description="Pro residues" evidence="10">
    <location>
        <begin position="830"/>
        <end position="841"/>
    </location>
</feature>
<keyword evidence="11" id="KW-0732">Signal</keyword>
<dbReference type="InterPro" id="IPR050542">
    <property type="entry name" value="Glycosyl_Hydrlase18_Chitinase"/>
</dbReference>
<feature type="domain" description="GH18" evidence="12">
    <location>
        <begin position="523"/>
        <end position="824"/>
    </location>
</feature>
<evidence type="ECO:0000256" key="6">
    <source>
        <dbReference type="ARBA" id="ARBA00023277"/>
    </source>
</evidence>
<dbReference type="Proteomes" id="UP000284842">
    <property type="component" value="Unassembled WGS sequence"/>
</dbReference>
<feature type="chain" id="PRO_5019121945" description="chitinase" evidence="11">
    <location>
        <begin position="25"/>
        <end position="921"/>
    </location>
</feature>
<reference evidence="13 14" key="1">
    <citation type="journal article" date="2018" name="Evol. Lett.">
        <title>Horizontal gene cluster transfer increased hallucinogenic mushroom diversity.</title>
        <authorList>
            <person name="Reynolds H.T."/>
            <person name="Vijayakumar V."/>
            <person name="Gluck-Thaler E."/>
            <person name="Korotkin H.B."/>
            <person name="Matheny P.B."/>
            <person name="Slot J.C."/>
        </authorList>
    </citation>
    <scope>NUCLEOTIDE SEQUENCE [LARGE SCALE GENOMIC DNA]</scope>
    <source>
        <strain evidence="13 14">2629</strain>
    </source>
</reference>
<feature type="compositionally biased region" description="Low complexity" evidence="10">
    <location>
        <begin position="411"/>
        <end position="444"/>
    </location>
</feature>
<evidence type="ECO:0000256" key="8">
    <source>
        <dbReference type="ARBA" id="ARBA00023326"/>
    </source>
</evidence>
<dbReference type="Gene3D" id="3.20.20.80">
    <property type="entry name" value="Glycosidases"/>
    <property type="match status" value="2"/>
</dbReference>
<dbReference type="SMART" id="SM00495">
    <property type="entry name" value="ChtBD3"/>
    <property type="match status" value="2"/>
</dbReference>
<keyword evidence="14" id="KW-1185">Reference proteome</keyword>
<evidence type="ECO:0000256" key="10">
    <source>
        <dbReference type="SAM" id="MobiDB-lite"/>
    </source>
</evidence>
<evidence type="ECO:0000313" key="14">
    <source>
        <dbReference type="Proteomes" id="UP000284842"/>
    </source>
</evidence>
<dbReference type="STRING" id="181874.A0A409VEH6"/>
<dbReference type="InterPro" id="IPR001223">
    <property type="entry name" value="Glyco_hydro18_cat"/>
</dbReference>
<dbReference type="SUPFAM" id="SSF51445">
    <property type="entry name" value="(Trans)glycosidases"/>
    <property type="match status" value="2"/>
</dbReference>
<dbReference type="CDD" id="cd02877">
    <property type="entry name" value="GH18_hevamine_XipI_class_III"/>
    <property type="match status" value="1"/>
</dbReference>
<sequence length="921" mass="97377">MAPIHAMFCALLFPLLYLAGTAHSFDNGRFDNVAVYWGQNSYGAGHSNDPSNFQKRLSFYCNDNAIDVFPIAFVNVFFGLGGLPSLNLANTCNPTDNSTFPGTALPNCQSLASDIATCQSKGKIVTLSLGGATGSVGFQSDAQATSFAQTIWDLFLGGSSSTRPFGSAVLDGLARLPVSILITYQVLMIRVDLDIEGGTSAYYATFVNKIRSLSAQSSKKFYVTAAPQCVYPDAALSGVLNSASFDAIYEKDVAYAIKDSTIILVAYRITDKHLDNWARTISPNKNVKVYLGVPASSSAAGGGYVASNTLSSIAVEMRRSFPSFGGVMMWDASQAYANNRYDLAIKNALVSAGGTGFVYPSCSAPAFASGTNYAGGSLVSYGGYIWQAKWFASSQPKHDPSGEWSAVSACSSGSAPTTTTRSTTSTTTTPSTSQPPATTTQSTTQPPPTTTPTNGHCTGIPAWSSSVAYQGGAQVIFNSHVWTARWWTQADTPGGAAGVWTDGARGVCHTLYSGSTALTFLPSYTSSYWGQDSAGHQQNLGFYCNDDTIDAIPLAFLYVFFGKGGQPVIDFSNICGTGGGTFPGTSLADCSFMASDIKKCQAKGKIITLSLGGATADVGFSSEGQAASFAKTIWNMFLGGSGSMRPFGDAILDGVDLDIENGSAAHYATFVNALRSLMDGSKKRFYVTAAPQCPFPDAKVGAALNGAPFDAVYVQFYNNFCQTSSPSATNFDTIITYSNDVTQPSRDHWAKTQSANRNVRVYLGAPASAEAAGTGFVSSRTLIDVARDAQKKYSSFGGVMLWDADQAYTNNKYHVTVKNAISNGNSHGPADPPNNPQPIPTFNPATLTFPHPHQSPTPTQSSDATPSSSTSTAPRDPRMGGRVRRPMPTTTTTSASDDNNDDNEVADSTPVPRAASRFFRD</sequence>
<dbReference type="GO" id="GO:0008061">
    <property type="term" value="F:chitin binding"/>
    <property type="evidence" value="ECO:0007669"/>
    <property type="project" value="UniProtKB-KW"/>
</dbReference>
<dbReference type="CDD" id="cd12215">
    <property type="entry name" value="ChiC_BD"/>
    <property type="match status" value="1"/>
</dbReference>
<name>A0A409VEH6_9AGAR</name>
<dbReference type="GO" id="GO:0030246">
    <property type="term" value="F:carbohydrate binding"/>
    <property type="evidence" value="ECO:0007669"/>
    <property type="project" value="InterPro"/>
</dbReference>
<feature type="compositionally biased region" description="Low complexity" evidence="10">
    <location>
        <begin position="854"/>
        <end position="874"/>
    </location>
</feature>
<dbReference type="OrthoDB" id="6020543at2759"/>
<keyword evidence="5" id="KW-0146">Chitin degradation</keyword>
<dbReference type="PANTHER" id="PTHR45708:SF49">
    <property type="entry name" value="ENDOCHITINASE"/>
    <property type="match status" value="1"/>
</dbReference>
<dbReference type="EMBL" id="NHTK01006120">
    <property type="protein sequence ID" value="PPQ63527.1"/>
    <property type="molecule type" value="Genomic_DNA"/>
</dbReference>
<dbReference type="InterPro" id="IPR036573">
    <property type="entry name" value="CBM_sf_5/12"/>
</dbReference>
<feature type="region of interest" description="Disordered" evidence="10">
    <location>
        <begin position="820"/>
        <end position="921"/>
    </location>
</feature>
<proteinExistence type="predicted"/>
<dbReference type="Pfam" id="PF00704">
    <property type="entry name" value="Glyco_hydro_18"/>
    <property type="match status" value="2"/>
</dbReference>
<dbReference type="SUPFAM" id="SSF51055">
    <property type="entry name" value="Carbohydrate binding domain"/>
    <property type="match status" value="2"/>
</dbReference>
<comment type="caution">
    <text evidence="13">The sequence shown here is derived from an EMBL/GenBank/DDBJ whole genome shotgun (WGS) entry which is preliminary data.</text>
</comment>
<evidence type="ECO:0000256" key="3">
    <source>
        <dbReference type="ARBA" id="ARBA00022669"/>
    </source>
</evidence>
<evidence type="ECO:0000313" key="13">
    <source>
        <dbReference type="EMBL" id="PPQ63527.1"/>
    </source>
</evidence>
<dbReference type="GO" id="GO:0006032">
    <property type="term" value="P:chitin catabolic process"/>
    <property type="evidence" value="ECO:0007669"/>
    <property type="project" value="UniProtKB-KW"/>
</dbReference>
<accession>A0A409VEH6</accession>